<dbReference type="EMBL" id="CP002690">
    <property type="protein sequence ID" value="AEE14341.1"/>
    <property type="molecule type" value="Genomic_DNA"/>
</dbReference>
<name>M1E5M1_9BACT</name>
<proteinExistence type="predicted"/>
<evidence type="ECO:0000313" key="2">
    <source>
        <dbReference type="Proteomes" id="UP000011765"/>
    </source>
</evidence>
<dbReference type="KEGG" id="tnr:Thena_0706"/>
<reference evidence="1 2" key="1">
    <citation type="submission" date="2011-04" db="EMBL/GenBank/DDBJ databases">
        <title>The complete genome of Thermodesulfobium narugense DSM 14796.</title>
        <authorList>
            <consortium name="US DOE Joint Genome Institute (JGI-PGF)"/>
            <person name="Lucas S."/>
            <person name="Han J."/>
            <person name="Lapidus A."/>
            <person name="Bruce D."/>
            <person name="Goodwin L."/>
            <person name="Pitluck S."/>
            <person name="Peters L."/>
            <person name="Kyrpides N."/>
            <person name="Mavromatis K."/>
            <person name="Pagani I."/>
            <person name="Ivanova N."/>
            <person name="Ovchinnikova G."/>
            <person name="Zhang X."/>
            <person name="Saunders L."/>
            <person name="Detter J.C."/>
            <person name="Tapia R."/>
            <person name="Han C."/>
            <person name="Land M."/>
            <person name="Hauser L."/>
            <person name="Markowitz V."/>
            <person name="Cheng J.-F."/>
            <person name="Hugenholtz P."/>
            <person name="Woyke T."/>
            <person name="Wu D."/>
            <person name="Spring S."/>
            <person name="Schroeder M."/>
            <person name="Brambilla E."/>
            <person name="Klenk H.-P."/>
            <person name="Eisen J.A."/>
        </authorList>
    </citation>
    <scope>NUCLEOTIDE SEQUENCE [LARGE SCALE GENOMIC DNA]</scope>
    <source>
        <strain evidence="1 2">DSM 14796</strain>
    </source>
</reference>
<accession>M1E5M1</accession>
<dbReference type="RefSeq" id="WP_013756068.1">
    <property type="nucleotide sequence ID" value="NC_015499.1"/>
</dbReference>
<evidence type="ECO:0000313" key="1">
    <source>
        <dbReference type="EMBL" id="AEE14341.1"/>
    </source>
</evidence>
<organism evidence="1 2">
    <name type="scientific">Thermodesulfobium narugense DSM 14796</name>
    <dbReference type="NCBI Taxonomy" id="747365"/>
    <lineage>
        <taxon>Bacteria</taxon>
        <taxon>Pseudomonadati</taxon>
        <taxon>Thermodesulfobiota</taxon>
        <taxon>Thermodesulfobiia</taxon>
        <taxon>Thermodesulfobiales</taxon>
        <taxon>Thermodesulfobiaceae</taxon>
        <taxon>Thermodesulfobium</taxon>
    </lineage>
</organism>
<dbReference type="Proteomes" id="UP000011765">
    <property type="component" value="Chromosome"/>
</dbReference>
<keyword evidence="2" id="KW-1185">Reference proteome</keyword>
<dbReference type="AlphaFoldDB" id="M1E5M1"/>
<gene>
    <name evidence="1" type="ORF">Thena_0706</name>
</gene>
<dbReference type="HOGENOM" id="CLU_2902838_0_0_9"/>
<sequence>MKEDTTIYQCEPSKSSEVHVKKKTITYLSDETTLKSVIFYNSNELSKKAGILLFSDWMGVGN</sequence>
<protein>
    <submittedName>
        <fullName evidence="1">Uncharacterized protein</fullName>
    </submittedName>
</protein>